<evidence type="ECO:0000313" key="1">
    <source>
        <dbReference type="EMBL" id="ACB67669.1"/>
    </source>
</evidence>
<organism evidence="1 2">
    <name type="scientific">Burkholderia ambifaria (strain MC40-6)</name>
    <dbReference type="NCBI Taxonomy" id="398577"/>
    <lineage>
        <taxon>Bacteria</taxon>
        <taxon>Pseudomonadati</taxon>
        <taxon>Pseudomonadota</taxon>
        <taxon>Betaproteobacteria</taxon>
        <taxon>Burkholderiales</taxon>
        <taxon>Burkholderiaceae</taxon>
        <taxon>Burkholderia</taxon>
        <taxon>Burkholderia cepacia complex</taxon>
    </lineage>
</organism>
<proteinExistence type="predicted"/>
<accession>B1Z167</accession>
<dbReference type="EMBL" id="CP001026">
    <property type="protein sequence ID" value="ACB67669.1"/>
    <property type="molecule type" value="Genomic_DNA"/>
</dbReference>
<evidence type="ECO:0000313" key="2">
    <source>
        <dbReference type="Proteomes" id="UP000001680"/>
    </source>
</evidence>
<dbReference type="HOGENOM" id="CLU_724970_0_0_4"/>
<dbReference type="AlphaFoldDB" id="B1Z167"/>
<dbReference type="Gene3D" id="1.10.10.10">
    <property type="entry name" value="Winged helix-like DNA-binding domain superfamily/Winged helix DNA-binding domain"/>
    <property type="match status" value="1"/>
</dbReference>
<gene>
    <name evidence="1" type="ordered locus">BamMC406_5224</name>
</gene>
<sequence length="379" mass="41873">MRSLPNPMPARIALDAFRTLFDKADGWRVVEEIAVPDHVGDLILSNDMGQTYVANLKTFNEGRADRVIALFAQAVLEARAYAKRQKMRPAILIWVGSAPPSLIQRLADFHARFADREPFAVLSADGTRYVRFPGLDISERPGQSTRSYSRSRSVHPGLAFSDLNQWMLKLLLAIDIKREDLIGAEGRQYTTATDLARAAGVSVMTATRLIHALKQEGFIETKPFLKVVQRRKLAQRWKAEYQRPALAVPMKFLLPAAPDVQLRKMLKNEGGTLGLFAAANALGVGYVSGVPPTVWVPSLMEAENWRPLRRAKEGERPDLVLQQPGFPQSLGRGVVYRDGLPVTDIIQTWLDVSAHPARGAEQAAELEHGVLANVTGEGA</sequence>
<dbReference type="KEGG" id="bac:BamMC406_5224"/>
<dbReference type="SUPFAM" id="SSF46785">
    <property type="entry name" value="Winged helix' DNA-binding domain"/>
    <property type="match status" value="1"/>
</dbReference>
<dbReference type="InterPro" id="IPR036390">
    <property type="entry name" value="WH_DNA-bd_sf"/>
</dbReference>
<protein>
    <submittedName>
        <fullName evidence="1">Putative transcriptional regulator, RpiR family</fullName>
    </submittedName>
</protein>
<dbReference type="InterPro" id="IPR036388">
    <property type="entry name" value="WH-like_DNA-bd_sf"/>
</dbReference>
<dbReference type="Proteomes" id="UP000001680">
    <property type="component" value="Chromosome 2"/>
</dbReference>
<dbReference type="RefSeq" id="WP_012366905.1">
    <property type="nucleotide sequence ID" value="NC_010552.1"/>
</dbReference>
<name>B1Z167_BURA4</name>
<reference evidence="2" key="1">
    <citation type="submission" date="2008-04" db="EMBL/GenBank/DDBJ databases">
        <title>Complete sequence of chromosome 2 of Burkholderia ambifaria MC40-6.</title>
        <authorList>
            <person name="Copeland A."/>
            <person name="Lucas S."/>
            <person name="Lapidus A."/>
            <person name="Glavina del Rio T."/>
            <person name="Dalin E."/>
            <person name="Tice H."/>
            <person name="Pitluck S."/>
            <person name="Chain P."/>
            <person name="Malfatti S."/>
            <person name="Shin M."/>
            <person name="Vergez L."/>
            <person name="Lang D."/>
            <person name="Schmutz J."/>
            <person name="Larimer F."/>
            <person name="Land M."/>
            <person name="Hauser L."/>
            <person name="Kyrpides N."/>
            <person name="Lykidis A."/>
            <person name="Ramette A."/>
            <person name="Konstantinidis K."/>
            <person name="Tiedje J."/>
            <person name="Richardson P."/>
        </authorList>
    </citation>
    <scope>NUCLEOTIDE SEQUENCE [LARGE SCALE GENOMIC DNA]</scope>
    <source>
        <strain evidence="2">MC40-6</strain>
    </source>
</reference>
<dbReference type="OrthoDB" id="6065052at2"/>